<dbReference type="EMBL" id="ASPP01006836">
    <property type="protein sequence ID" value="ETO28138.1"/>
    <property type="molecule type" value="Genomic_DNA"/>
</dbReference>
<reference evidence="1 2" key="1">
    <citation type="journal article" date="2013" name="Curr. Biol.">
        <title>The Genome of the Foraminiferan Reticulomyxa filosa.</title>
        <authorList>
            <person name="Glockner G."/>
            <person name="Hulsmann N."/>
            <person name="Schleicher M."/>
            <person name="Noegel A.A."/>
            <person name="Eichinger L."/>
            <person name="Gallinger C."/>
            <person name="Pawlowski J."/>
            <person name="Sierra R."/>
            <person name="Euteneuer U."/>
            <person name="Pillet L."/>
            <person name="Moustafa A."/>
            <person name="Platzer M."/>
            <person name="Groth M."/>
            <person name="Szafranski K."/>
            <person name="Schliwa M."/>
        </authorList>
    </citation>
    <scope>NUCLEOTIDE SEQUENCE [LARGE SCALE GENOMIC DNA]</scope>
</reference>
<name>X6NQE2_RETFI</name>
<dbReference type="Proteomes" id="UP000023152">
    <property type="component" value="Unassembled WGS sequence"/>
</dbReference>
<evidence type="ECO:0000313" key="1">
    <source>
        <dbReference type="EMBL" id="ETO28138.1"/>
    </source>
</evidence>
<protein>
    <submittedName>
        <fullName evidence="1">Uncharacterized protein</fullName>
    </submittedName>
</protein>
<sequence>RKKPTPTHSNNKRKTTNKKVQIYLIEKSERENATKIYEKNKKMRYHHKLQRKPPEFNKMSPPQNNNIEGKTKQTNITYKNCKQKQLLCYLQSKSPDLQEQMSEQLSFFIIFFSLLEKKRSTCYFLHVGNFPC</sequence>
<evidence type="ECO:0000313" key="2">
    <source>
        <dbReference type="Proteomes" id="UP000023152"/>
    </source>
</evidence>
<organism evidence="1 2">
    <name type="scientific">Reticulomyxa filosa</name>
    <dbReference type="NCBI Taxonomy" id="46433"/>
    <lineage>
        <taxon>Eukaryota</taxon>
        <taxon>Sar</taxon>
        <taxon>Rhizaria</taxon>
        <taxon>Retaria</taxon>
        <taxon>Foraminifera</taxon>
        <taxon>Monothalamids</taxon>
        <taxon>Reticulomyxidae</taxon>
        <taxon>Reticulomyxa</taxon>
    </lineage>
</organism>
<dbReference type="AlphaFoldDB" id="X6NQE2"/>
<feature type="non-terminal residue" evidence="1">
    <location>
        <position position="1"/>
    </location>
</feature>
<comment type="caution">
    <text evidence="1">The sequence shown here is derived from an EMBL/GenBank/DDBJ whole genome shotgun (WGS) entry which is preliminary data.</text>
</comment>
<keyword evidence="2" id="KW-1185">Reference proteome</keyword>
<proteinExistence type="predicted"/>
<gene>
    <name evidence="1" type="ORF">RFI_08992</name>
</gene>
<accession>X6NQE2</accession>